<reference evidence="1 2" key="1">
    <citation type="submission" date="2017-02" db="EMBL/GenBank/DDBJ databases">
        <title>Chromobacterium haemolyticum H5244.</title>
        <authorList>
            <person name="Gulvik C.A."/>
        </authorList>
    </citation>
    <scope>NUCLEOTIDE SEQUENCE [LARGE SCALE GENOMIC DNA]</scope>
    <source>
        <strain evidence="1 2">H5244</strain>
    </source>
</reference>
<comment type="caution">
    <text evidence="1">The sequence shown here is derived from an EMBL/GenBank/DDBJ whole genome shotgun (WGS) entry which is preliminary data.</text>
</comment>
<dbReference type="NCBIfam" id="NF035938">
    <property type="entry name" value="EboA_domain"/>
    <property type="match status" value="1"/>
</dbReference>
<gene>
    <name evidence="1" type="ORF">B0T45_18520</name>
</gene>
<name>A0A1W0CJC3_9NEIS</name>
<dbReference type="RefSeq" id="WP_081556486.1">
    <property type="nucleotide sequence ID" value="NZ_LXRL01000146.1"/>
</dbReference>
<evidence type="ECO:0000313" key="2">
    <source>
        <dbReference type="Proteomes" id="UP000192721"/>
    </source>
</evidence>
<dbReference type="InterPro" id="IPR047715">
    <property type="entry name" value="EboA_dom"/>
</dbReference>
<proteinExistence type="predicted"/>
<organism evidence="1 2">
    <name type="scientific">Chromobacterium haemolyticum</name>
    <dbReference type="NCBI Taxonomy" id="394935"/>
    <lineage>
        <taxon>Bacteria</taxon>
        <taxon>Pseudomonadati</taxon>
        <taxon>Pseudomonadota</taxon>
        <taxon>Betaproteobacteria</taxon>
        <taxon>Neisseriales</taxon>
        <taxon>Chromobacteriaceae</taxon>
        <taxon>Chromobacterium</taxon>
    </lineage>
</organism>
<accession>A0A1W0CJC3</accession>
<dbReference type="AlphaFoldDB" id="A0A1W0CJC3"/>
<evidence type="ECO:0000313" key="1">
    <source>
        <dbReference type="EMBL" id="OQS34682.1"/>
    </source>
</evidence>
<dbReference type="Proteomes" id="UP000192721">
    <property type="component" value="Unassembled WGS sequence"/>
</dbReference>
<protein>
    <submittedName>
        <fullName evidence="1">Uncharacterized protein</fullName>
    </submittedName>
</protein>
<sequence>METQTMLADQLHASLLDAADRHNAAQALVWLDACRRLTADAPEPAACRRLFSVANRQLAALTLLPKAAIKALQAQRVLAAEAWSPGDAGRALLLLRALAAGADPALAFDLYRGGDSLEQQAVVKALILLPKPEDWLALATDASRSHVAGVFQALACDNAYPAQQFPDLNFNQLVLKALFTGAPARRIAGLERRWSPELEHMVAAYASERRAAGRSVSDDVVFLLQGLHHENV</sequence>
<dbReference type="EMBL" id="MUKV01000031">
    <property type="protein sequence ID" value="OQS34682.1"/>
    <property type="molecule type" value="Genomic_DNA"/>
</dbReference>